<dbReference type="OrthoDB" id="23853at84642"/>
<evidence type="ECO:0008006" key="3">
    <source>
        <dbReference type="Google" id="ProtNLM"/>
    </source>
</evidence>
<reference evidence="1 2" key="2">
    <citation type="journal article" date="2011" name="Stand. Genomic Sci.">
        <title>Complete genome sequence of Tolumonas auensis type strain (TA 4).</title>
        <authorList>
            <person name="Chertkov O."/>
            <person name="Copeland A."/>
            <person name="Lucas S."/>
            <person name="Lapidus A."/>
            <person name="Berry K.W."/>
            <person name="Detter J.C."/>
            <person name="Del Rio T.G."/>
            <person name="Hammon N."/>
            <person name="Dalin E."/>
            <person name="Tice H."/>
            <person name="Pitluck S."/>
            <person name="Richardson P."/>
            <person name="Bruce D."/>
            <person name="Goodwin L."/>
            <person name="Han C."/>
            <person name="Tapia R."/>
            <person name="Saunders E."/>
            <person name="Schmutz J."/>
            <person name="Brettin T."/>
            <person name="Larimer F."/>
            <person name="Land M."/>
            <person name="Hauser L."/>
            <person name="Spring S."/>
            <person name="Rohde M."/>
            <person name="Kyrpides N.C."/>
            <person name="Ivanova N."/>
            <person name="Goker M."/>
            <person name="Beller H.R."/>
            <person name="Klenk H.P."/>
            <person name="Woyke T."/>
        </authorList>
    </citation>
    <scope>NUCLEOTIDE SEQUENCE [LARGE SCALE GENOMIC DNA]</scope>
    <source>
        <strain evidence="2">DSM 9187 / TA4</strain>
    </source>
</reference>
<accession>C4LBW9</accession>
<protein>
    <recommendedName>
        <fullName evidence="3">DNA polymerase III subunit psi</fullName>
    </recommendedName>
</protein>
<dbReference type="KEGG" id="tau:Tola_2800"/>
<evidence type="ECO:0000313" key="2">
    <source>
        <dbReference type="Proteomes" id="UP000009073"/>
    </source>
</evidence>
<sequence>MSKSILRHMHITDWQLRCPEVLPHAPSALRSKAGPVCWVVGDLPGWIDDLCLVLHLADYQHVLQPADLPVSLDEGDWILWSGESVTPENYPHAHQLSLSSSASAKQQLWHQICQYEN</sequence>
<dbReference type="GO" id="GO:0003887">
    <property type="term" value="F:DNA-directed DNA polymerase activity"/>
    <property type="evidence" value="ECO:0007669"/>
    <property type="project" value="InterPro"/>
</dbReference>
<proteinExistence type="predicted"/>
<dbReference type="InterPro" id="IPR036654">
    <property type="entry name" value="DNA_pol_III_psi_sf"/>
</dbReference>
<dbReference type="EMBL" id="CP001616">
    <property type="protein sequence ID" value="ACQ94393.1"/>
    <property type="molecule type" value="Genomic_DNA"/>
</dbReference>
<evidence type="ECO:0000313" key="1">
    <source>
        <dbReference type="EMBL" id="ACQ94393.1"/>
    </source>
</evidence>
<reference evidence="2" key="1">
    <citation type="submission" date="2009-05" db="EMBL/GenBank/DDBJ databases">
        <title>Complete sequence of Tolumonas auensis DSM 9187.</title>
        <authorList>
            <consortium name="US DOE Joint Genome Institute"/>
            <person name="Lucas S."/>
            <person name="Copeland A."/>
            <person name="Lapidus A."/>
            <person name="Glavina del Rio T."/>
            <person name="Tice H."/>
            <person name="Bruce D."/>
            <person name="Goodwin L."/>
            <person name="Pitluck S."/>
            <person name="Chertkov O."/>
            <person name="Brettin T."/>
            <person name="Detter J.C."/>
            <person name="Han C."/>
            <person name="Larimer F."/>
            <person name="Land M."/>
            <person name="Hauser L."/>
            <person name="Kyrpides N."/>
            <person name="Mikhailova N."/>
            <person name="Spring S."/>
            <person name="Beller H."/>
        </authorList>
    </citation>
    <scope>NUCLEOTIDE SEQUENCE [LARGE SCALE GENOMIC DNA]</scope>
    <source>
        <strain evidence="2">DSM 9187 / TA4</strain>
    </source>
</reference>
<dbReference type="HOGENOM" id="CLU_2083827_0_0_6"/>
<dbReference type="GO" id="GO:0008408">
    <property type="term" value="F:3'-5' exonuclease activity"/>
    <property type="evidence" value="ECO:0007669"/>
    <property type="project" value="InterPro"/>
</dbReference>
<dbReference type="RefSeq" id="WP_015879842.1">
    <property type="nucleotide sequence ID" value="NC_012691.1"/>
</dbReference>
<dbReference type="SUPFAM" id="SSF102220">
    <property type="entry name" value="DNA polymerase III psi subunit"/>
    <property type="match status" value="1"/>
</dbReference>
<gene>
    <name evidence="1" type="ordered locus">Tola_2800</name>
</gene>
<keyword evidence="2" id="KW-1185">Reference proteome</keyword>
<dbReference type="GO" id="GO:0006260">
    <property type="term" value="P:DNA replication"/>
    <property type="evidence" value="ECO:0007669"/>
    <property type="project" value="InterPro"/>
</dbReference>
<organism evidence="1 2">
    <name type="scientific">Tolumonas auensis (strain DSM 9187 / NBRC 110442 / TA 4)</name>
    <dbReference type="NCBI Taxonomy" id="595494"/>
    <lineage>
        <taxon>Bacteria</taxon>
        <taxon>Pseudomonadati</taxon>
        <taxon>Pseudomonadota</taxon>
        <taxon>Gammaproteobacteria</taxon>
        <taxon>Aeromonadales</taxon>
        <taxon>Aeromonadaceae</taxon>
        <taxon>Tolumonas</taxon>
    </lineage>
</organism>
<dbReference type="AlphaFoldDB" id="C4LBW9"/>
<dbReference type="Proteomes" id="UP000009073">
    <property type="component" value="Chromosome"/>
</dbReference>
<name>C4LBW9_TOLAT</name>
<dbReference type="STRING" id="595494.Tola_2800"/>